<dbReference type="SUPFAM" id="SSF53187">
    <property type="entry name" value="Zn-dependent exopeptidases"/>
    <property type="match status" value="1"/>
</dbReference>
<name>A0A4S4A0M9_9FLAO</name>
<dbReference type="InterPro" id="IPR040626">
    <property type="entry name" value="Pepdidase_M14_N"/>
</dbReference>
<dbReference type="PANTHER" id="PTHR12756:SF11">
    <property type="entry name" value="CYTOSOLIC CARBOXYPEPTIDASE 1"/>
    <property type="match status" value="1"/>
</dbReference>
<dbReference type="GO" id="GO:0004181">
    <property type="term" value="F:metallocarboxypeptidase activity"/>
    <property type="evidence" value="ECO:0007669"/>
    <property type="project" value="InterPro"/>
</dbReference>
<dbReference type="EMBL" id="SSNZ01000002">
    <property type="protein sequence ID" value="THF51757.1"/>
    <property type="molecule type" value="Genomic_DNA"/>
</dbReference>
<comment type="caution">
    <text evidence="2">Lacks conserved residue(s) required for the propagation of feature annotation.</text>
</comment>
<dbReference type="Gene3D" id="2.60.40.3120">
    <property type="match status" value="1"/>
</dbReference>
<dbReference type="InterPro" id="IPR000834">
    <property type="entry name" value="Peptidase_M14"/>
</dbReference>
<reference evidence="4 5" key="1">
    <citation type="submission" date="2019-04" db="EMBL/GenBank/DDBJ databases">
        <title>Flavobacterium sp. nov. isolated from construction timber.</title>
        <authorList>
            <person name="Lin S.-Y."/>
            <person name="Chang C.-T."/>
            <person name="Young C.-C."/>
        </authorList>
    </citation>
    <scope>NUCLEOTIDE SEQUENCE [LARGE SCALE GENOMIC DNA]</scope>
    <source>
        <strain evidence="4 5">CC-CTC003</strain>
    </source>
</reference>
<dbReference type="GO" id="GO:0006508">
    <property type="term" value="P:proteolysis"/>
    <property type="evidence" value="ECO:0007669"/>
    <property type="project" value="InterPro"/>
</dbReference>
<organism evidence="4 5">
    <name type="scientific">Flavobacterium supellecticarium</name>
    <dbReference type="NCBI Taxonomy" id="2565924"/>
    <lineage>
        <taxon>Bacteria</taxon>
        <taxon>Pseudomonadati</taxon>
        <taxon>Bacteroidota</taxon>
        <taxon>Flavobacteriia</taxon>
        <taxon>Flavobacteriales</taxon>
        <taxon>Flavobacteriaceae</taxon>
        <taxon>Flavobacterium</taxon>
    </lineage>
</organism>
<sequence length="457" mass="51650">MKAYYLPLVLLSLFLGDSCNSGKENKDTDDGLTFSTDFESGSIGTISKLKDNLWSLSLKDDNNDTSLPDSFRTWFNVKVSGIGANGVQLQFTRLGFPYYFVPVYSLNGTDWKHFPEASVKQINNTTIEVAVPGDHSTVWIARTFPYTTKDYLEYRNTIVSNPFISIRSLGKSPDKSFPIDLITIEDKTKHSAKKHVWIHARTHSAEVGSSYLLEGLINTVVSDDAIGEALRTNYIFKIVPMHNADGILLGNYRTNASSINLENQWEFEKTANPLFLKDVAPIENRFLNRGAMAPLLIDKKDPVVLALNLHSSNSKPETHAFFFPHFGSGSGYTQEEQQLWGNQIAFIQSVAEHYEGRIEPPPLEGGKGFLNSYFPETWFWYNRKEKVTAITLETTYSKAGFDHWVTPKEWRELGVAVAKAIGDMKKARLQKVGDRSAFRLKQSTMTMEELEQLHLNH</sequence>
<evidence type="ECO:0000259" key="3">
    <source>
        <dbReference type="PROSITE" id="PS52035"/>
    </source>
</evidence>
<protein>
    <submittedName>
        <fullName evidence="4">Carboxypeptidase family protein</fullName>
    </submittedName>
</protein>
<dbReference type="Pfam" id="PF18027">
    <property type="entry name" value="Pepdidase_M14_N"/>
    <property type="match status" value="1"/>
</dbReference>
<feature type="domain" description="Peptidase M14" evidence="3">
    <location>
        <begin position="142"/>
        <end position="457"/>
    </location>
</feature>
<dbReference type="PROSITE" id="PS52035">
    <property type="entry name" value="PEPTIDASE_M14"/>
    <property type="match status" value="1"/>
</dbReference>
<evidence type="ECO:0000313" key="5">
    <source>
        <dbReference type="Proteomes" id="UP000307507"/>
    </source>
</evidence>
<dbReference type="PANTHER" id="PTHR12756">
    <property type="entry name" value="CYTOSOLIC CARBOXYPEPTIDASE"/>
    <property type="match status" value="1"/>
</dbReference>
<keyword evidence="4" id="KW-0645">Protease</keyword>
<gene>
    <name evidence="4" type="ORF">E6C50_08340</name>
</gene>
<dbReference type="RefSeq" id="WP_136402741.1">
    <property type="nucleotide sequence ID" value="NZ_SSNZ01000002.1"/>
</dbReference>
<keyword evidence="5" id="KW-1185">Reference proteome</keyword>
<dbReference type="Proteomes" id="UP000307507">
    <property type="component" value="Unassembled WGS sequence"/>
</dbReference>
<dbReference type="InterPro" id="IPR050821">
    <property type="entry name" value="Cytosolic_carboxypeptidase"/>
</dbReference>
<keyword evidence="4" id="KW-0121">Carboxypeptidase</keyword>
<proteinExistence type="inferred from homology"/>
<dbReference type="AlphaFoldDB" id="A0A4S4A0M9"/>
<evidence type="ECO:0000256" key="2">
    <source>
        <dbReference type="PROSITE-ProRule" id="PRU01379"/>
    </source>
</evidence>
<dbReference type="GO" id="GO:0008270">
    <property type="term" value="F:zinc ion binding"/>
    <property type="evidence" value="ECO:0007669"/>
    <property type="project" value="InterPro"/>
</dbReference>
<keyword evidence="4" id="KW-0378">Hydrolase</keyword>
<dbReference type="Gene3D" id="3.40.630.10">
    <property type="entry name" value="Zn peptidases"/>
    <property type="match status" value="1"/>
</dbReference>
<evidence type="ECO:0000313" key="4">
    <source>
        <dbReference type="EMBL" id="THF51757.1"/>
    </source>
</evidence>
<comment type="caution">
    <text evidence="4">The sequence shown here is derived from an EMBL/GenBank/DDBJ whole genome shotgun (WGS) entry which is preliminary data.</text>
</comment>
<comment type="similarity">
    <text evidence="2">Belongs to the peptidase M14 family.</text>
</comment>
<evidence type="ECO:0000256" key="1">
    <source>
        <dbReference type="ARBA" id="ARBA00001947"/>
    </source>
</evidence>
<dbReference type="Pfam" id="PF00246">
    <property type="entry name" value="Peptidase_M14"/>
    <property type="match status" value="1"/>
</dbReference>
<accession>A0A4S4A0M9</accession>
<comment type="cofactor">
    <cofactor evidence="1">
        <name>Zn(2+)</name>
        <dbReference type="ChEBI" id="CHEBI:29105"/>
    </cofactor>
</comment>
<dbReference type="OrthoDB" id="1111523at2"/>